<evidence type="ECO:0000313" key="1">
    <source>
        <dbReference type="EMBL" id="SHI88690.1"/>
    </source>
</evidence>
<name>A0A1M6ETK1_MALRU</name>
<dbReference type="GO" id="GO:0015035">
    <property type="term" value="F:protein-disulfide reductase activity"/>
    <property type="evidence" value="ECO:0007669"/>
    <property type="project" value="InterPro"/>
</dbReference>
<dbReference type="Proteomes" id="UP000184171">
    <property type="component" value="Unassembled WGS sequence"/>
</dbReference>
<dbReference type="OrthoDB" id="5294764at2"/>
<organism evidence="1 2">
    <name type="scientific">Malonomonas rubra DSM 5091</name>
    <dbReference type="NCBI Taxonomy" id="1122189"/>
    <lineage>
        <taxon>Bacteria</taxon>
        <taxon>Pseudomonadati</taxon>
        <taxon>Thermodesulfobacteriota</taxon>
        <taxon>Desulfuromonadia</taxon>
        <taxon>Desulfuromonadales</taxon>
        <taxon>Geopsychrobacteraceae</taxon>
        <taxon>Malonomonas</taxon>
    </lineage>
</organism>
<evidence type="ECO:0000313" key="2">
    <source>
        <dbReference type="Proteomes" id="UP000184171"/>
    </source>
</evidence>
<dbReference type="STRING" id="1122189.SAMN02745165_01023"/>
<dbReference type="PANTHER" id="PTHR34290">
    <property type="entry name" value="SI:CH73-390P7.2"/>
    <property type="match status" value="1"/>
</dbReference>
<keyword evidence="2" id="KW-1185">Reference proteome</keyword>
<proteinExistence type="predicted"/>
<gene>
    <name evidence="1" type="ORF">SAMN02745165_01023</name>
</gene>
<accession>A0A1M6ETK1</accession>
<dbReference type="PANTHER" id="PTHR34290:SF2">
    <property type="entry name" value="OS04G0668800 PROTEIN"/>
    <property type="match status" value="1"/>
</dbReference>
<reference evidence="1 2" key="1">
    <citation type="submission" date="2016-11" db="EMBL/GenBank/DDBJ databases">
        <authorList>
            <person name="Jaros S."/>
            <person name="Januszkiewicz K."/>
            <person name="Wedrychowicz H."/>
        </authorList>
    </citation>
    <scope>NUCLEOTIDE SEQUENCE [LARGE SCALE GENOMIC DNA]</scope>
    <source>
        <strain evidence="1 2">DSM 5091</strain>
    </source>
</reference>
<protein>
    <submittedName>
        <fullName evidence="1">Predicted thiol-disulfide oxidoreductase YuxK, DCC family</fullName>
    </submittedName>
</protein>
<dbReference type="EMBL" id="FQZT01000003">
    <property type="protein sequence ID" value="SHI88690.1"/>
    <property type="molecule type" value="Genomic_DNA"/>
</dbReference>
<dbReference type="RefSeq" id="WP_084091761.1">
    <property type="nucleotide sequence ID" value="NZ_FQZT01000003.1"/>
</dbReference>
<sequence length="137" mass="15545">MATAFPLQIFYDGACLVCSKEMDHYRKRNVHGHLQFIDISREDFQPEEYGKSKAEFMAQLHVRDGEGNFTTGIDAFTTIWQAYPSGSVYRLFSALVGLPGIDLLSRGGYKLFARYRHLLPKRKNDCDSGRCGLKQTG</sequence>
<dbReference type="AlphaFoldDB" id="A0A1M6ETK1"/>
<dbReference type="Pfam" id="PF04134">
    <property type="entry name" value="DCC1-like"/>
    <property type="match status" value="1"/>
</dbReference>
<dbReference type="InterPro" id="IPR007263">
    <property type="entry name" value="DCC1-like"/>
</dbReference>
<dbReference type="InterPro" id="IPR044691">
    <property type="entry name" value="DCC1_Trx"/>
</dbReference>